<dbReference type="InterPro" id="IPR038770">
    <property type="entry name" value="Na+/solute_symporter_sf"/>
</dbReference>
<keyword evidence="9 10" id="KW-0472">Membrane</keyword>
<protein>
    <submittedName>
        <fullName evidence="13">Putative sodium/hydrogen exchanger</fullName>
    </submittedName>
</protein>
<feature type="transmembrane region" description="Helical" evidence="10">
    <location>
        <begin position="301"/>
        <end position="321"/>
    </location>
</feature>
<organism evidence="13 14">
    <name type="scientific">Magnetofaba australis IT-1</name>
    <dbReference type="NCBI Taxonomy" id="1434232"/>
    <lineage>
        <taxon>Bacteria</taxon>
        <taxon>Pseudomonadati</taxon>
        <taxon>Pseudomonadota</taxon>
        <taxon>Magnetococcia</taxon>
        <taxon>Magnetococcales</taxon>
        <taxon>Magnetococcaceae</taxon>
        <taxon>Magnetofaba</taxon>
    </lineage>
</organism>
<dbReference type="GO" id="GO:0005886">
    <property type="term" value="C:plasma membrane"/>
    <property type="evidence" value="ECO:0007669"/>
    <property type="project" value="TreeGrafter"/>
</dbReference>
<dbReference type="Gene3D" id="3.40.50.720">
    <property type="entry name" value="NAD(P)-binding Rossmann-like Domain"/>
    <property type="match status" value="1"/>
</dbReference>
<dbReference type="SUPFAM" id="SSF51735">
    <property type="entry name" value="NAD(P)-binding Rossmann-fold domains"/>
    <property type="match status" value="1"/>
</dbReference>
<evidence type="ECO:0000256" key="9">
    <source>
        <dbReference type="ARBA" id="ARBA00023136"/>
    </source>
</evidence>
<dbReference type="Proteomes" id="UP000194003">
    <property type="component" value="Unassembled WGS sequence"/>
</dbReference>
<keyword evidence="4" id="KW-0633">Potassium transport</keyword>
<evidence type="ECO:0000256" key="4">
    <source>
        <dbReference type="ARBA" id="ARBA00022538"/>
    </source>
</evidence>
<reference evidence="13 14" key="1">
    <citation type="journal article" date="2016" name="BMC Genomics">
        <title>Combined genomic and structural analyses of a cultured magnetotactic bacterium reveals its niche adaptation to a dynamic environment.</title>
        <authorList>
            <person name="Araujo A.C."/>
            <person name="Morillo V."/>
            <person name="Cypriano J."/>
            <person name="Teixeira L.C."/>
            <person name="Leao P."/>
            <person name="Lyra S."/>
            <person name="Almeida L.G."/>
            <person name="Bazylinski D.A."/>
            <person name="Vasconcellos A.T."/>
            <person name="Abreu F."/>
            <person name="Lins U."/>
        </authorList>
    </citation>
    <scope>NUCLEOTIDE SEQUENCE [LARGE SCALE GENOMIC DNA]</scope>
    <source>
        <strain evidence="13 14">IT-1</strain>
    </source>
</reference>
<evidence type="ECO:0000256" key="1">
    <source>
        <dbReference type="ARBA" id="ARBA00004141"/>
    </source>
</evidence>
<feature type="transmembrane region" description="Helical" evidence="10">
    <location>
        <begin position="157"/>
        <end position="176"/>
    </location>
</feature>
<dbReference type="PANTHER" id="PTHR46157">
    <property type="entry name" value="K(+) EFFLUX ANTIPORTER 3, CHLOROPLASTIC"/>
    <property type="match status" value="1"/>
</dbReference>
<proteinExistence type="predicted"/>
<dbReference type="GO" id="GO:0006813">
    <property type="term" value="P:potassium ion transport"/>
    <property type="evidence" value="ECO:0007669"/>
    <property type="project" value="UniProtKB-KW"/>
</dbReference>
<comment type="caution">
    <text evidence="13">The sequence shown here is derived from an EMBL/GenBank/DDBJ whole genome shotgun (WGS) entry which is preliminary data.</text>
</comment>
<accession>A0A1Y2K7N8</accession>
<feature type="domain" description="Cation/H+ exchanger transmembrane" evidence="11">
    <location>
        <begin position="18"/>
        <end position="381"/>
    </location>
</feature>
<feature type="transmembrane region" description="Helical" evidence="10">
    <location>
        <begin position="223"/>
        <end position="240"/>
    </location>
</feature>
<evidence type="ECO:0000256" key="2">
    <source>
        <dbReference type="ARBA" id="ARBA00022448"/>
    </source>
</evidence>
<evidence type="ECO:0000256" key="7">
    <source>
        <dbReference type="ARBA" id="ARBA00022989"/>
    </source>
</evidence>
<keyword evidence="5 10" id="KW-0812">Transmembrane</keyword>
<evidence type="ECO:0000256" key="5">
    <source>
        <dbReference type="ARBA" id="ARBA00022692"/>
    </source>
</evidence>
<keyword evidence="2" id="KW-0813">Transport</keyword>
<dbReference type="Pfam" id="PF02254">
    <property type="entry name" value="TrkA_N"/>
    <property type="match status" value="1"/>
</dbReference>
<keyword evidence="6" id="KW-0630">Potassium</keyword>
<dbReference type="GO" id="GO:0015297">
    <property type="term" value="F:antiporter activity"/>
    <property type="evidence" value="ECO:0007669"/>
    <property type="project" value="UniProtKB-KW"/>
</dbReference>
<feature type="transmembrane region" description="Helical" evidence="10">
    <location>
        <begin position="276"/>
        <end position="295"/>
    </location>
</feature>
<dbReference type="Pfam" id="PF00999">
    <property type="entry name" value="Na_H_Exchanger"/>
    <property type="match status" value="1"/>
</dbReference>
<feature type="transmembrane region" description="Helical" evidence="10">
    <location>
        <begin position="59"/>
        <end position="79"/>
    </location>
</feature>
<dbReference type="Gene3D" id="1.20.1530.20">
    <property type="match status" value="1"/>
</dbReference>
<keyword evidence="14" id="KW-1185">Reference proteome</keyword>
<gene>
    <name evidence="13" type="ORF">MAIT1_04297</name>
</gene>
<keyword evidence="8" id="KW-0406">Ion transport</keyword>
<dbReference type="AlphaFoldDB" id="A0A1Y2K7N8"/>
<evidence type="ECO:0000256" key="6">
    <source>
        <dbReference type="ARBA" id="ARBA00022958"/>
    </source>
</evidence>
<evidence type="ECO:0000256" key="3">
    <source>
        <dbReference type="ARBA" id="ARBA00022449"/>
    </source>
</evidence>
<evidence type="ECO:0000256" key="10">
    <source>
        <dbReference type="SAM" id="Phobius"/>
    </source>
</evidence>
<dbReference type="InterPro" id="IPR006153">
    <property type="entry name" value="Cation/H_exchanger_TM"/>
</dbReference>
<dbReference type="EMBL" id="LVJN01000019">
    <property type="protein sequence ID" value="OSM04392.1"/>
    <property type="molecule type" value="Genomic_DNA"/>
</dbReference>
<keyword evidence="7 10" id="KW-1133">Transmembrane helix</keyword>
<sequence length="600" mass="64104">MAGKGCMDHILLLIMGAAALSVGLSVLLKRLSMPPVIAHMMTGLLIGELYGLRQDQTSLLQSVSEFGIVFLMFTIGLEFSPRQLRAMARQALALGGTQMALTSGVIAAILVFGLDIGGWEAAVIGAGAALSSTAIVLRELNDNGDLNKPYGRQTIGVLLFQDLSMIPLLLMVGLAARQEQAVALVAAETVLAALAALAVIYLTGKFVLGRALDAVSDLRRSEIFLAMVLLIAVSAAWLTHALGFSYSLGAFLAGLMLAETRYKHQIEAEMQPFRDLLLATFFIVVGMQVNIGFAWEHLGLIVVASIALMALKTVMTTLAAWRHGDHHDALKTGLALCQGGGFSFALFEAARAAGLLSEELFQWVISCLALTMLLTPRILEWVHQDGGGLLSRSRGADLGPDPARLISSDHNHVVLCGVDRAETVHLEKGHIIVCGYGAVGREAMRLLGELGHPAVAIDHQRSAVEEGAMRGDAVMFGNAANPNVLERAWARDAAAVLITLGDRRGKRLIGEAVSRLCQDPVIVVTAADGDEQQLLSGLPIKHLVRHNEEAARLLIDHALTCEVRQPYTPRICRECDDPGVKQSDCAAPLTPLSASERVDG</sequence>
<evidence type="ECO:0000259" key="12">
    <source>
        <dbReference type="Pfam" id="PF02254"/>
    </source>
</evidence>
<evidence type="ECO:0000256" key="8">
    <source>
        <dbReference type="ARBA" id="ARBA00023065"/>
    </source>
</evidence>
<dbReference type="GO" id="GO:1902600">
    <property type="term" value="P:proton transmembrane transport"/>
    <property type="evidence" value="ECO:0007669"/>
    <property type="project" value="InterPro"/>
</dbReference>
<feature type="transmembrane region" description="Helical" evidence="10">
    <location>
        <begin position="182"/>
        <end position="202"/>
    </location>
</feature>
<comment type="subcellular location">
    <subcellularLocation>
        <location evidence="1">Membrane</location>
        <topology evidence="1">Multi-pass membrane protein</topology>
    </subcellularLocation>
</comment>
<evidence type="ECO:0000313" key="13">
    <source>
        <dbReference type="EMBL" id="OSM04392.1"/>
    </source>
</evidence>
<dbReference type="STRING" id="1434232.MAIT1_04297"/>
<evidence type="ECO:0000313" key="14">
    <source>
        <dbReference type="Proteomes" id="UP000194003"/>
    </source>
</evidence>
<dbReference type="InterPro" id="IPR003148">
    <property type="entry name" value="RCK_N"/>
</dbReference>
<keyword evidence="3" id="KW-0050">Antiport</keyword>
<name>A0A1Y2K7N8_9PROT</name>
<dbReference type="PANTHER" id="PTHR46157:SF4">
    <property type="entry name" value="K(+) EFFLUX ANTIPORTER 3, CHLOROPLASTIC"/>
    <property type="match status" value="1"/>
</dbReference>
<feature type="domain" description="RCK N-terminal" evidence="12">
    <location>
        <begin position="431"/>
        <end position="544"/>
    </location>
</feature>
<evidence type="ECO:0000259" key="11">
    <source>
        <dbReference type="Pfam" id="PF00999"/>
    </source>
</evidence>
<feature type="transmembrane region" description="Helical" evidence="10">
    <location>
        <begin position="91"/>
        <end position="112"/>
    </location>
</feature>
<dbReference type="InterPro" id="IPR036291">
    <property type="entry name" value="NAD(P)-bd_dom_sf"/>
</dbReference>